<reference evidence="1" key="1">
    <citation type="submission" date="2023-07" db="EMBL/GenBank/DDBJ databases">
        <title>Black Yeasts Isolated from many extreme environments.</title>
        <authorList>
            <person name="Coleine C."/>
            <person name="Stajich J.E."/>
            <person name="Selbmann L."/>
        </authorList>
    </citation>
    <scope>NUCLEOTIDE SEQUENCE</scope>
    <source>
        <strain evidence="1">CCFEE 5714</strain>
    </source>
</reference>
<dbReference type="EMBL" id="JAUTXU010000030">
    <property type="protein sequence ID" value="KAK3718695.1"/>
    <property type="molecule type" value="Genomic_DNA"/>
</dbReference>
<accession>A0ACC3NMD0</accession>
<sequence length="268" mass="28993">MPYTTTKPNGHRIHYFDSKDSQSDQAPNGLPIILIHGLGSSQNYYLPVLPTLQSSHRCIALDTYGAARSQSNGEPLSLQGLSDDVIGLMDVLGIEKAVVAGHSMGGTMVCMLAAAHPDRVKGVVCIGPVCPKFVKPEFFTTRIETVMKDGMEPLANTIPTSATSKNSTALQRSLIRELIMNQNPASYASHCQAIVDAKDPDYESIKAPVLILAGEEDKSAPLEGCQFIHDHLGSERKELKILDGVGHWHCVEDGERVGREIVEFCGGL</sequence>
<dbReference type="Proteomes" id="UP001281147">
    <property type="component" value="Unassembled WGS sequence"/>
</dbReference>
<proteinExistence type="predicted"/>
<name>A0ACC3NMD0_9PEZI</name>
<gene>
    <name evidence="1" type="ORF">LTR37_004912</name>
</gene>
<evidence type="ECO:0000313" key="2">
    <source>
        <dbReference type="Proteomes" id="UP001281147"/>
    </source>
</evidence>
<comment type="caution">
    <text evidence="1">The sequence shown here is derived from an EMBL/GenBank/DDBJ whole genome shotgun (WGS) entry which is preliminary data.</text>
</comment>
<protein>
    <submittedName>
        <fullName evidence="1">Uncharacterized protein</fullName>
    </submittedName>
</protein>
<evidence type="ECO:0000313" key="1">
    <source>
        <dbReference type="EMBL" id="KAK3718695.1"/>
    </source>
</evidence>
<keyword evidence="2" id="KW-1185">Reference proteome</keyword>
<organism evidence="1 2">
    <name type="scientific">Vermiconidia calcicola</name>
    <dbReference type="NCBI Taxonomy" id="1690605"/>
    <lineage>
        <taxon>Eukaryota</taxon>
        <taxon>Fungi</taxon>
        <taxon>Dikarya</taxon>
        <taxon>Ascomycota</taxon>
        <taxon>Pezizomycotina</taxon>
        <taxon>Dothideomycetes</taxon>
        <taxon>Dothideomycetidae</taxon>
        <taxon>Mycosphaerellales</taxon>
        <taxon>Extremaceae</taxon>
        <taxon>Vermiconidia</taxon>
    </lineage>
</organism>